<dbReference type="NCBIfam" id="TIGR00125">
    <property type="entry name" value="cyt_tran_rel"/>
    <property type="match status" value="1"/>
</dbReference>
<comment type="caution">
    <text evidence="4">The sequence shown here is derived from an EMBL/GenBank/DDBJ whole genome shotgun (WGS) entry which is preliminary data.</text>
</comment>
<name>A0A2T0QAA5_9ACTN</name>
<dbReference type="PANTHER" id="PTHR43793">
    <property type="entry name" value="FAD SYNTHASE"/>
    <property type="match status" value="1"/>
</dbReference>
<evidence type="ECO:0000259" key="3">
    <source>
        <dbReference type="Pfam" id="PF01467"/>
    </source>
</evidence>
<dbReference type="Proteomes" id="UP000237846">
    <property type="component" value="Unassembled WGS sequence"/>
</dbReference>
<evidence type="ECO:0000256" key="1">
    <source>
        <dbReference type="ARBA" id="ARBA00022679"/>
    </source>
</evidence>
<evidence type="ECO:0000313" key="4">
    <source>
        <dbReference type="EMBL" id="PRY00818.1"/>
    </source>
</evidence>
<dbReference type="AlphaFoldDB" id="A0A2T0QAA5"/>
<dbReference type="Gene3D" id="3.40.50.620">
    <property type="entry name" value="HUPs"/>
    <property type="match status" value="1"/>
</dbReference>
<keyword evidence="5" id="KW-1185">Reference proteome</keyword>
<proteinExistence type="predicted"/>
<dbReference type="Pfam" id="PF01467">
    <property type="entry name" value="CTP_transf_like"/>
    <property type="match status" value="1"/>
</dbReference>
<dbReference type="EMBL" id="PVZC01000002">
    <property type="protein sequence ID" value="PRY00818.1"/>
    <property type="molecule type" value="Genomic_DNA"/>
</dbReference>
<sequence length="175" mass="18543">MAGISTLSLVEERGASVDGGGERLTVSWWRRPGGGVRPVAVTGVFDLLHVGHVRFLVQARAAGTALVVGVEDDPRVRSWKGPGRPVVPAAQRAEVLAALECVDGVFLVHGDPQVNKPDAYLDVLRACDPTALAYTSGDPYAAEKRLAAAELGIEVVEIALVPDQSTTRLLNRLES</sequence>
<dbReference type="PANTHER" id="PTHR43793:SF2">
    <property type="entry name" value="BIFUNCTIONAL PROTEIN HLDE"/>
    <property type="match status" value="1"/>
</dbReference>
<reference evidence="4 5" key="1">
    <citation type="submission" date="2018-03" db="EMBL/GenBank/DDBJ databases">
        <title>Genomic Encyclopedia of Archaeal and Bacterial Type Strains, Phase II (KMG-II): from individual species to whole genera.</title>
        <authorList>
            <person name="Goeker M."/>
        </authorList>
    </citation>
    <scope>NUCLEOTIDE SEQUENCE [LARGE SCALE GENOMIC DNA]</scope>
    <source>
        <strain evidence="4 5">DSM 45601</strain>
    </source>
</reference>
<keyword evidence="1 4" id="KW-0808">Transferase</keyword>
<dbReference type="InterPro" id="IPR050385">
    <property type="entry name" value="Archaeal_FAD_synthase"/>
</dbReference>
<dbReference type="InterPro" id="IPR004821">
    <property type="entry name" value="Cyt_trans-like"/>
</dbReference>
<evidence type="ECO:0000313" key="5">
    <source>
        <dbReference type="Proteomes" id="UP000237846"/>
    </source>
</evidence>
<evidence type="ECO:0000256" key="2">
    <source>
        <dbReference type="ARBA" id="ARBA00022695"/>
    </source>
</evidence>
<dbReference type="InterPro" id="IPR014729">
    <property type="entry name" value="Rossmann-like_a/b/a_fold"/>
</dbReference>
<keyword evidence="2" id="KW-0548">Nucleotidyltransferase</keyword>
<dbReference type="GO" id="GO:0016779">
    <property type="term" value="F:nucleotidyltransferase activity"/>
    <property type="evidence" value="ECO:0007669"/>
    <property type="project" value="UniProtKB-KW"/>
</dbReference>
<feature type="domain" description="Cytidyltransferase-like" evidence="3">
    <location>
        <begin position="41"/>
        <end position="124"/>
    </location>
</feature>
<organism evidence="4 5">
    <name type="scientific">Allonocardiopsis opalescens</name>
    <dbReference type="NCBI Taxonomy" id="1144618"/>
    <lineage>
        <taxon>Bacteria</taxon>
        <taxon>Bacillati</taxon>
        <taxon>Actinomycetota</taxon>
        <taxon>Actinomycetes</taxon>
        <taxon>Streptosporangiales</taxon>
        <taxon>Allonocardiopsis</taxon>
    </lineage>
</organism>
<accession>A0A2T0QAA5</accession>
<protein>
    <submittedName>
        <fullName evidence="4">Cytidyltransferase-like protein</fullName>
    </submittedName>
</protein>
<gene>
    <name evidence="4" type="ORF">CLV72_102450</name>
</gene>
<dbReference type="SUPFAM" id="SSF52374">
    <property type="entry name" value="Nucleotidylyl transferase"/>
    <property type="match status" value="1"/>
</dbReference>